<dbReference type="SUPFAM" id="SSF53218">
    <property type="entry name" value="Molybdenum cofactor biosynthesis proteins"/>
    <property type="match status" value="1"/>
</dbReference>
<dbReference type="NCBIfam" id="TIGR00200">
    <property type="entry name" value="cinA_nterm"/>
    <property type="match status" value="1"/>
</dbReference>
<evidence type="ECO:0000256" key="1">
    <source>
        <dbReference type="HAMAP-Rule" id="MF_00226"/>
    </source>
</evidence>
<dbReference type="InterPro" id="IPR036425">
    <property type="entry name" value="MoaB/Mog-like_dom_sf"/>
</dbReference>
<dbReference type="eggNOG" id="COG1546">
    <property type="taxonomic scope" value="Bacteria"/>
</dbReference>
<dbReference type="PANTHER" id="PTHR13939">
    <property type="entry name" value="NICOTINAMIDE-NUCLEOTIDE AMIDOHYDROLASE PNCC"/>
    <property type="match status" value="1"/>
</dbReference>
<dbReference type="NCBIfam" id="TIGR00199">
    <property type="entry name" value="PncC_domain"/>
    <property type="match status" value="1"/>
</dbReference>
<dbReference type="Pfam" id="PF02464">
    <property type="entry name" value="CinA"/>
    <property type="match status" value="1"/>
</dbReference>
<dbReference type="PIRSF" id="PIRSF006728">
    <property type="entry name" value="CinA"/>
    <property type="match status" value="1"/>
</dbReference>
<organism evidence="3 4">
    <name type="scientific">Allomeiothermus silvanus (strain ATCC 700542 / DSM 9946 / NBRC 106475 / NCIMB 13440 / VI-R2)</name>
    <name type="common">Thermus silvanus</name>
    <dbReference type="NCBI Taxonomy" id="526227"/>
    <lineage>
        <taxon>Bacteria</taxon>
        <taxon>Thermotogati</taxon>
        <taxon>Deinococcota</taxon>
        <taxon>Deinococci</taxon>
        <taxon>Thermales</taxon>
        <taxon>Thermaceae</taxon>
        <taxon>Allomeiothermus</taxon>
    </lineage>
</organism>
<dbReference type="EMBL" id="CP002042">
    <property type="protein sequence ID" value="ADH62768.1"/>
    <property type="molecule type" value="Genomic_DNA"/>
</dbReference>
<dbReference type="CDD" id="cd00885">
    <property type="entry name" value="cinA"/>
    <property type="match status" value="1"/>
</dbReference>
<evidence type="ECO:0000313" key="3">
    <source>
        <dbReference type="EMBL" id="ADH62768.1"/>
    </source>
</evidence>
<dbReference type="InterPro" id="IPR050101">
    <property type="entry name" value="CinA"/>
</dbReference>
<sequence>MFLAEIIGVGSELIYGDTLDTNTSDIAVSLLPYALEVKRTLRVADDIPELVTNIREAWGRSRLVVLSGGLGPTADDVTREAIAEALGEPLELDQTVLDAIEAFFKSRGRVMAEVNRKQAMKIPSAAWLANPRGTAPGWWVHKDGKDLVALPGPPAEWKPMWQELLPKLALPPAYYYQKTFKTFGIGESDIAQAIGELFKREKGLEVGSYAKPSGVEVVIRGHNPAAPALAEAIRKRLKNVWGEDDDTLPQVVLRKLEARGATLATLESLTGGMLGSLITEVPGASKVYLGGMVAYSALAKARFGVPEAILEAYGTVSEAAARAMAEAAREVLGSTHALATTGVAGPDALEGKPVGTVHIGLAGPGETKVFSYHLPVVSRQTLRQRTAYVALGLLVRELG</sequence>
<name>D7BBX2_ALLS1</name>
<dbReference type="STRING" id="526227.Mesil_0856"/>
<dbReference type="PANTHER" id="PTHR13939:SF0">
    <property type="entry name" value="NMN AMIDOHYDROLASE-LIKE PROTEIN YFAY"/>
    <property type="match status" value="1"/>
</dbReference>
<keyword evidence="4" id="KW-1185">Reference proteome</keyword>
<dbReference type="Proteomes" id="UP000001916">
    <property type="component" value="Chromosome"/>
</dbReference>
<feature type="domain" description="MoaB/Mog" evidence="2">
    <location>
        <begin position="5"/>
        <end position="171"/>
    </location>
</feature>
<evidence type="ECO:0000313" key="4">
    <source>
        <dbReference type="Proteomes" id="UP000001916"/>
    </source>
</evidence>
<dbReference type="HOGENOM" id="CLU_030805_9_3_0"/>
<dbReference type="InterPro" id="IPR036653">
    <property type="entry name" value="CinA-like_C"/>
</dbReference>
<dbReference type="AlphaFoldDB" id="D7BBX2"/>
<dbReference type="HAMAP" id="MF_00226_B">
    <property type="entry name" value="CinA_B"/>
    <property type="match status" value="1"/>
</dbReference>
<protein>
    <recommendedName>
        <fullName evidence="1">CinA-like protein</fullName>
    </recommendedName>
</protein>
<evidence type="ECO:0000259" key="2">
    <source>
        <dbReference type="SMART" id="SM00852"/>
    </source>
</evidence>
<dbReference type="Pfam" id="PF18146">
    <property type="entry name" value="CinA_KH"/>
    <property type="match status" value="1"/>
</dbReference>
<dbReference type="SUPFAM" id="SSF142433">
    <property type="entry name" value="CinA-like"/>
    <property type="match status" value="1"/>
</dbReference>
<gene>
    <name evidence="3" type="ordered locus">Mesil_0856</name>
</gene>
<dbReference type="OrthoDB" id="9801454at2"/>
<dbReference type="KEGG" id="msv:Mesil_0856"/>
<dbReference type="InterPro" id="IPR008136">
    <property type="entry name" value="CinA_C"/>
</dbReference>
<dbReference type="Gene3D" id="3.90.950.20">
    <property type="entry name" value="CinA-like"/>
    <property type="match status" value="1"/>
</dbReference>
<dbReference type="InterPro" id="IPR041424">
    <property type="entry name" value="CinA_KH"/>
</dbReference>
<accession>D7BBX2</accession>
<dbReference type="Pfam" id="PF00994">
    <property type="entry name" value="MoCF_biosynth"/>
    <property type="match status" value="1"/>
</dbReference>
<dbReference type="RefSeq" id="WP_013157354.1">
    <property type="nucleotide sequence ID" value="NC_014212.1"/>
</dbReference>
<dbReference type="Gene3D" id="3.30.70.2860">
    <property type="match status" value="1"/>
</dbReference>
<dbReference type="SMART" id="SM00852">
    <property type="entry name" value="MoCF_biosynth"/>
    <property type="match status" value="1"/>
</dbReference>
<comment type="similarity">
    <text evidence="1">Belongs to the CinA family.</text>
</comment>
<dbReference type="eggNOG" id="COG1058">
    <property type="taxonomic scope" value="Bacteria"/>
</dbReference>
<dbReference type="InterPro" id="IPR008135">
    <property type="entry name" value="Competence-induced_CinA"/>
</dbReference>
<reference evidence="3 4" key="1">
    <citation type="journal article" date="2010" name="Stand. Genomic Sci.">
        <title>Complete genome sequence of Meiothermus silvanus type strain (VI-R2).</title>
        <authorList>
            <person name="Sikorski J."/>
            <person name="Tindall B.J."/>
            <person name="Lowry S."/>
            <person name="Lucas S."/>
            <person name="Nolan M."/>
            <person name="Copeland A."/>
            <person name="Glavina Del Rio T."/>
            <person name="Tice H."/>
            <person name="Cheng J.F."/>
            <person name="Han C."/>
            <person name="Pitluck S."/>
            <person name="Liolios K."/>
            <person name="Ivanova N."/>
            <person name="Mavromatis K."/>
            <person name="Mikhailova N."/>
            <person name="Pati A."/>
            <person name="Goodwin L."/>
            <person name="Chen A."/>
            <person name="Palaniappan K."/>
            <person name="Land M."/>
            <person name="Hauser L."/>
            <person name="Chang Y.J."/>
            <person name="Jeffries C.D."/>
            <person name="Rohde M."/>
            <person name="Goker M."/>
            <person name="Woyke T."/>
            <person name="Bristow J."/>
            <person name="Eisen J.A."/>
            <person name="Markowitz V."/>
            <person name="Hugenholtz P."/>
            <person name="Kyrpides N.C."/>
            <person name="Klenk H.P."/>
            <person name="Lapidus A."/>
        </authorList>
    </citation>
    <scope>NUCLEOTIDE SEQUENCE [LARGE SCALE GENOMIC DNA]</scope>
    <source>
        <strain evidence="4">ATCC 700542 / DSM 9946 / VI-R2</strain>
    </source>
</reference>
<dbReference type="InterPro" id="IPR001453">
    <property type="entry name" value="MoaB/Mog_dom"/>
</dbReference>
<dbReference type="Gene3D" id="3.40.980.10">
    <property type="entry name" value="MoaB/Mog-like domain"/>
    <property type="match status" value="1"/>
</dbReference>
<proteinExistence type="inferred from homology"/>